<proteinExistence type="predicted"/>
<evidence type="ECO:0000313" key="2">
    <source>
        <dbReference type="EMBL" id="KAL1514685.1"/>
    </source>
</evidence>
<comment type="caution">
    <text evidence="2">The sequence shown here is derived from an EMBL/GenBank/DDBJ whole genome shotgun (WGS) entry which is preliminary data.</text>
</comment>
<evidence type="ECO:0000256" key="1">
    <source>
        <dbReference type="SAM" id="SignalP"/>
    </source>
</evidence>
<dbReference type="Proteomes" id="UP001515480">
    <property type="component" value="Unassembled WGS sequence"/>
</dbReference>
<feature type="chain" id="PRO_5044243123" description="PS II complex 12 kDa extrinsic protein" evidence="1">
    <location>
        <begin position="22"/>
        <end position="159"/>
    </location>
</feature>
<sequence length="159" mass="17026">MMAPLLAALLSSTLVLHPLVAVRRSHRGQPHSLCMCDEARKGELAKEVKFAAYEPSKMAFKGADYKNAPLGGEAGKTLSGPAKYFPYAAAFAALGLATGGLTEQFVEEAFAPVRAAGGYSALLKMPDAPGLDKARELKKVQKEKRAEFLQNFQSEKATP</sequence>
<evidence type="ECO:0008006" key="4">
    <source>
        <dbReference type="Google" id="ProtNLM"/>
    </source>
</evidence>
<dbReference type="AlphaFoldDB" id="A0AB34J7H6"/>
<protein>
    <recommendedName>
        <fullName evidence="4">PS II complex 12 kDa extrinsic protein</fullName>
    </recommendedName>
</protein>
<feature type="signal peptide" evidence="1">
    <location>
        <begin position="1"/>
        <end position="21"/>
    </location>
</feature>
<evidence type="ECO:0000313" key="3">
    <source>
        <dbReference type="Proteomes" id="UP001515480"/>
    </source>
</evidence>
<keyword evidence="3" id="KW-1185">Reference proteome</keyword>
<reference evidence="2 3" key="1">
    <citation type="journal article" date="2024" name="Science">
        <title>Giant polyketide synthase enzymes in the biosynthesis of giant marine polyether toxins.</title>
        <authorList>
            <person name="Fallon T.R."/>
            <person name="Shende V.V."/>
            <person name="Wierzbicki I.H."/>
            <person name="Pendleton A.L."/>
            <person name="Watervoot N.F."/>
            <person name="Auber R.P."/>
            <person name="Gonzalez D.J."/>
            <person name="Wisecaver J.H."/>
            <person name="Moore B.S."/>
        </authorList>
    </citation>
    <scope>NUCLEOTIDE SEQUENCE [LARGE SCALE GENOMIC DNA]</scope>
    <source>
        <strain evidence="2 3">12B1</strain>
    </source>
</reference>
<keyword evidence="1" id="KW-0732">Signal</keyword>
<gene>
    <name evidence="2" type="ORF">AB1Y20_003773</name>
</gene>
<accession>A0AB34J7H6</accession>
<dbReference type="EMBL" id="JBGBPQ010000012">
    <property type="protein sequence ID" value="KAL1514685.1"/>
    <property type="molecule type" value="Genomic_DNA"/>
</dbReference>
<name>A0AB34J7H6_PRYPA</name>
<organism evidence="2 3">
    <name type="scientific">Prymnesium parvum</name>
    <name type="common">Toxic golden alga</name>
    <dbReference type="NCBI Taxonomy" id="97485"/>
    <lineage>
        <taxon>Eukaryota</taxon>
        <taxon>Haptista</taxon>
        <taxon>Haptophyta</taxon>
        <taxon>Prymnesiophyceae</taxon>
        <taxon>Prymnesiales</taxon>
        <taxon>Prymnesiaceae</taxon>
        <taxon>Prymnesium</taxon>
    </lineage>
</organism>